<protein>
    <submittedName>
        <fullName evidence="3">Gliding motility protein GldD</fullName>
    </submittedName>
</protein>
<dbReference type="PROSITE" id="PS51257">
    <property type="entry name" value="PROKAR_LIPOPROTEIN"/>
    <property type="match status" value="1"/>
</dbReference>
<comment type="caution">
    <text evidence="3">The sequence shown here is derived from an EMBL/GenBank/DDBJ whole genome shotgun (WGS) entry which is preliminary data.</text>
</comment>
<keyword evidence="5" id="KW-1185">Reference proteome</keyword>
<sequence length="191" mass="21443">MRLSAGILWVLLLAACTACTEYTPKPRGYFRIDLPAPSYQELPVEDLPYTFRLSRRAVVELPPVGNPAGWINLSYPQLNVKLYCSYLPVTPATLKGAEDECRALVVRQAKHPDQIKEQAYGNPDADVYGSLFLLDGESASPLQFMLTDSVSRFFRGALYYDCIPNADSLAPVTQYLKQDIVELIQSFSWKK</sequence>
<evidence type="ECO:0000256" key="1">
    <source>
        <dbReference type="SAM" id="SignalP"/>
    </source>
</evidence>
<dbReference type="AlphaFoldDB" id="A0A3D8H8Z2"/>
<name>A0A3D8H8Z2_9BACT</name>
<dbReference type="EMBL" id="JACRTI010000083">
    <property type="protein sequence ID" value="MBC8603807.1"/>
    <property type="molecule type" value="Genomic_DNA"/>
</dbReference>
<accession>A0A3D8H8Z2</accession>
<evidence type="ECO:0000313" key="2">
    <source>
        <dbReference type="EMBL" id="MBC8603807.1"/>
    </source>
</evidence>
<dbReference type="Proteomes" id="UP000629596">
    <property type="component" value="Unassembled WGS sequence"/>
</dbReference>
<evidence type="ECO:0000313" key="4">
    <source>
        <dbReference type="Proteomes" id="UP000256321"/>
    </source>
</evidence>
<dbReference type="RefSeq" id="WP_115501307.1">
    <property type="nucleotide sequence ID" value="NZ_JACRTI010000083.1"/>
</dbReference>
<dbReference type="InterPro" id="IPR019850">
    <property type="entry name" value="GldD-like"/>
</dbReference>
<proteinExistence type="predicted"/>
<gene>
    <name evidence="3" type="ORF">DWU89_19540</name>
    <name evidence="2" type="ORF">H8784_19035</name>
</gene>
<keyword evidence="1" id="KW-0732">Signal</keyword>
<feature type="signal peptide" evidence="1">
    <location>
        <begin position="1"/>
        <end position="20"/>
    </location>
</feature>
<organism evidence="3 4">
    <name type="scientific">Parabacteroides acidifaciens</name>
    <dbReference type="NCBI Taxonomy" id="2290935"/>
    <lineage>
        <taxon>Bacteria</taxon>
        <taxon>Pseudomonadati</taxon>
        <taxon>Bacteroidota</taxon>
        <taxon>Bacteroidia</taxon>
        <taxon>Bacteroidales</taxon>
        <taxon>Tannerellaceae</taxon>
        <taxon>Parabacteroides</taxon>
    </lineage>
</organism>
<evidence type="ECO:0000313" key="5">
    <source>
        <dbReference type="Proteomes" id="UP000629596"/>
    </source>
</evidence>
<evidence type="ECO:0000313" key="3">
    <source>
        <dbReference type="EMBL" id="RDU47455.1"/>
    </source>
</evidence>
<dbReference type="EMBL" id="QREV01000083">
    <property type="protein sequence ID" value="RDU47455.1"/>
    <property type="molecule type" value="Genomic_DNA"/>
</dbReference>
<reference evidence="3 4" key="1">
    <citation type="submission" date="2018-07" db="EMBL/GenBank/DDBJ databases">
        <title>Parabacteroides acidifaciens nov. sp., isolated from human feces.</title>
        <authorList>
            <person name="Wang Y.J."/>
        </authorList>
    </citation>
    <scope>NUCLEOTIDE SEQUENCE [LARGE SCALE GENOMIC DNA]</scope>
    <source>
        <strain evidence="3 4">426-9</strain>
    </source>
</reference>
<dbReference type="Proteomes" id="UP000256321">
    <property type="component" value="Unassembled WGS sequence"/>
</dbReference>
<feature type="chain" id="PRO_5017705188" evidence="1">
    <location>
        <begin position="21"/>
        <end position="191"/>
    </location>
</feature>
<dbReference type="Pfam" id="PF25593">
    <property type="entry name" value="GldD_lipo"/>
    <property type="match status" value="1"/>
</dbReference>
<reference evidence="2 5" key="2">
    <citation type="submission" date="2020-08" db="EMBL/GenBank/DDBJ databases">
        <title>Genome public.</title>
        <authorList>
            <person name="Liu C."/>
            <person name="Sun Q."/>
        </authorList>
    </citation>
    <scope>NUCLEOTIDE SEQUENCE [LARGE SCALE GENOMIC DNA]</scope>
    <source>
        <strain evidence="2 5">426_9</strain>
    </source>
</reference>